<dbReference type="NCBIfam" id="TIGR01716">
    <property type="entry name" value="RGG_Cterm"/>
    <property type="match status" value="1"/>
</dbReference>
<sequence length="282" mass="32798">MYGVVKKKIRESKGLPIKGVYYDICSKTNAIKFEKGERTLAADKFNKVLDNLLITMDEFLWIKNGYQPGVNHYHFYMFKKYWNTNQKSKFEENIKTIESNSINIERVQLSSYRLLKEYSQDEKLNSSELAIVIDYFTNLSSWTLSDIRFFANNCCILPYELMLTLLQEALKAQNRYRYFNNSDLIFSTMLSNCINQMINKSDLKLALSFISVLEATSRGIVMAGYQLLVKYYLAKIDFLFRDSSKGHKELVSVLKQAEFLDLQDLAGEIKACLSNKVQRNIV</sequence>
<feature type="domain" description="HTH-type transcriptional regulator Rgg C-terminal" evidence="1">
    <location>
        <begin position="102"/>
        <end position="268"/>
    </location>
</feature>
<dbReference type="Pfam" id="PF21259">
    <property type="entry name" value="Rgg_C"/>
    <property type="match status" value="1"/>
</dbReference>
<comment type="caution">
    <text evidence="2">The sequence shown here is derived from an EMBL/GenBank/DDBJ whole genome shotgun (WGS) entry which is preliminary data.</text>
</comment>
<evidence type="ECO:0000259" key="1">
    <source>
        <dbReference type="Pfam" id="PF21259"/>
    </source>
</evidence>
<evidence type="ECO:0000313" key="3">
    <source>
        <dbReference type="Proteomes" id="UP000563523"/>
    </source>
</evidence>
<protein>
    <recommendedName>
        <fullName evidence="1">HTH-type transcriptional regulator Rgg C-terminal domain-containing protein</fullName>
    </recommendedName>
</protein>
<dbReference type="RefSeq" id="WP_176942679.1">
    <property type="nucleotide sequence ID" value="NZ_JABZEC010000004.1"/>
</dbReference>
<dbReference type="PANTHER" id="PTHR37038:SF12">
    <property type="entry name" value="TRANSCRIPTIONAL REGULATOR"/>
    <property type="match status" value="1"/>
</dbReference>
<dbReference type="EMBL" id="JABZEC010000004">
    <property type="protein sequence ID" value="NVY96511.1"/>
    <property type="molecule type" value="Genomic_DNA"/>
</dbReference>
<dbReference type="GO" id="GO:0003677">
    <property type="term" value="F:DNA binding"/>
    <property type="evidence" value="ECO:0007669"/>
    <property type="project" value="InterPro"/>
</dbReference>
<proteinExistence type="predicted"/>
<organism evidence="2 3">
    <name type="scientific">Bombilactobacillus apium</name>
    <dbReference type="NCBI Taxonomy" id="2675299"/>
    <lineage>
        <taxon>Bacteria</taxon>
        <taxon>Bacillati</taxon>
        <taxon>Bacillota</taxon>
        <taxon>Bacilli</taxon>
        <taxon>Lactobacillales</taxon>
        <taxon>Lactobacillaceae</taxon>
        <taxon>Bombilactobacillus</taxon>
    </lineage>
</organism>
<dbReference type="PANTHER" id="PTHR37038">
    <property type="entry name" value="TRANSCRIPTIONAL REGULATOR-RELATED"/>
    <property type="match status" value="1"/>
</dbReference>
<dbReference type="SUPFAM" id="SSF47413">
    <property type="entry name" value="lambda repressor-like DNA-binding domains"/>
    <property type="match status" value="1"/>
</dbReference>
<accession>A0A850R3G7</accession>
<evidence type="ECO:0000313" key="2">
    <source>
        <dbReference type="EMBL" id="NVY96511.1"/>
    </source>
</evidence>
<reference evidence="2 3" key="1">
    <citation type="submission" date="2020-06" db="EMBL/GenBank/DDBJ databases">
        <authorList>
            <person name="Kang J."/>
        </authorList>
    </citation>
    <scope>NUCLEOTIDE SEQUENCE [LARGE SCALE GENOMIC DNA]</scope>
    <source>
        <strain evidence="2 3">DCY120</strain>
    </source>
</reference>
<keyword evidence="3" id="KW-1185">Reference proteome</keyword>
<dbReference type="Proteomes" id="UP000563523">
    <property type="component" value="Unassembled WGS sequence"/>
</dbReference>
<dbReference type="AlphaFoldDB" id="A0A850R3G7"/>
<dbReference type="InterPro" id="IPR010982">
    <property type="entry name" value="Lambda_DNA-bd_dom_sf"/>
</dbReference>
<dbReference type="InterPro" id="IPR010057">
    <property type="entry name" value="Transcription_activator_Rgg_C"/>
</dbReference>
<name>A0A850R3G7_9LACO</name>
<gene>
    <name evidence="2" type="ORF">HU830_04935</name>
</gene>
<dbReference type="InterPro" id="IPR053163">
    <property type="entry name" value="HTH-type_regulator_Rgg"/>
</dbReference>